<dbReference type="GO" id="GO:0044218">
    <property type="term" value="C:other organism cell membrane"/>
    <property type="evidence" value="ECO:0007669"/>
    <property type="project" value="UniProtKB-KW"/>
</dbReference>
<protein>
    <recommendedName>
        <fullName evidence="22">MACPF domain-containing protein</fullName>
    </recommendedName>
</protein>
<evidence type="ECO:0000256" key="6">
    <source>
        <dbReference type="ARBA" id="ARBA00022536"/>
    </source>
</evidence>
<dbReference type="InterPro" id="IPR023415">
    <property type="entry name" value="LDLR_class-A_CS"/>
</dbReference>
<feature type="disulfide bond" evidence="20">
    <location>
        <begin position="131"/>
        <end position="146"/>
    </location>
</feature>
<evidence type="ECO:0000256" key="8">
    <source>
        <dbReference type="ARBA" id="ARBA00022588"/>
    </source>
</evidence>
<keyword evidence="18" id="KW-0325">Glycoprotein</keyword>
<keyword evidence="11" id="KW-0677">Repeat</keyword>
<sequence>MMLCSLRCACLVVLGINHFLSVEAFYDQRETKESRVRNATVRMARGIDTPAPIDCKMKPWSAWTSCSSCKGIMHRFKYLEQATQFGGTLCGSGQWEDKACPKDVACEKQHKCTEAFTCTETGRCVSEKLRCNRDLDCRDGSDEDDCEEDDIIEGPCSHLFPIPGSEAATRGYDILSQGFVLPTVDPTYYGGICEYVYNGEWRKLVYDAFCENMYYNDDEKYYRKPYNFHTYQFMGKAESVGSSEYYEDASSLLNARKQEKSFNLGITVGISMVEFGLSGSSESQFMNNISQYQEQNMGFVRLLSKVQTAQFKMRSSGLMLDEDLFQSLVELPEEYDFGTYSRFLSQYGTHYITSGIMGGVLEYIVVINKKAMAQSEMTGEQAGLCLGLSLGWSPNINVKLKLSGCEKTGQLDSDKQSSDSFIKDVISRIQGGNVAATRGLLVRDEKSYSKWGDSLKYNPAVIEFEMLPLYELVRFSTVGGSMKGKVAHLKRAYEEYLHEFGSCRCAPCRNNGVPILQGTSCLCLCKEGYRGVACEETNRKGPTHGSWSCWSPWSTCQSNQKTRQRQCNNPTPLNGGRPCLGQATQTHSC</sequence>
<evidence type="ECO:0000256" key="15">
    <source>
        <dbReference type="ARBA" id="ARBA00023058"/>
    </source>
</evidence>
<dbReference type="InterPro" id="IPR020864">
    <property type="entry name" value="MACPF"/>
</dbReference>
<evidence type="ECO:0000256" key="5">
    <source>
        <dbReference type="ARBA" id="ARBA00022525"/>
    </source>
</evidence>
<dbReference type="Pfam" id="PF00090">
    <property type="entry name" value="TSP_1"/>
    <property type="match status" value="2"/>
</dbReference>
<evidence type="ECO:0000256" key="3">
    <source>
        <dbReference type="ARBA" id="ARBA00009214"/>
    </source>
</evidence>
<dbReference type="CDD" id="cd00112">
    <property type="entry name" value="LDLa"/>
    <property type="match status" value="1"/>
</dbReference>
<comment type="caution">
    <text evidence="20">Lacks conserved residue(s) required for the propagation of feature annotation.</text>
</comment>
<dbReference type="InterPro" id="IPR020863">
    <property type="entry name" value="MACPF_CS"/>
</dbReference>
<evidence type="ECO:0000256" key="17">
    <source>
        <dbReference type="ARBA" id="ARBA00023157"/>
    </source>
</evidence>
<dbReference type="PANTHER" id="PTHR45742:SF1">
    <property type="entry name" value="COMPLEMENT COMPONENT C8 ALPHA CHAIN"/>
    <property type="match status" value="1"/>
</dbReference>
<dbReference type="SMART" id="SM00192">
    <property type="entry name" value="LDLa"/>
    <property type="match status" value="1"/>
</dbReference>
<dbReference type="Gene3D" id="2.20.100.10">
    <property type="entry name" value="Thrombospondin type-1 (TSP1) repeat"/>
    <property type="match status" value="2"/>
</dbReference>
<evidence type="ECO:0000256" key="16">
    <source>
        <dbReference type="ARBA" id="ARBA00023136"/>
    </source>
</evidence>
<dbReference type="FunFam" id="2.20.100.10:FF:000001">
    <property type="entry name" value="semaphorin-5A isoform X1"/>
    <property type="match status" value="1"/>
</dbReference>
<dbReference type="SUPFAM" id="SSF57424">
    <property type="entry name" value="LDL receptor-like module"/>
    <property type="match status" value="1"/>
</dbReference>
<dbReference type="SMART" id="SM00209">
    <property type="entry name" value="TSP1"/>
    <property type="match status" value="2"/>
</dbReference>
<evidence type="ECO:0000256" key="9">
    <source>
        <dbReference type="ARBA" id="ARBA00022692"/>
    </source>
</evidence>
<dbReference type="PROSITE" id="PS50068">
    <property type="entry name" value="LDLRA_2"/>
    <property type="match status" value="1"/>
</dbReference>
<dbReference type="InterPro" id="IPR048831">
    <property type="entry name" value="C8A_B_C6_EGF-like"/>
</dbReference>
<dbReference type="Pfam" id="PF00057">
    <property type="entry name" value="Ldl_recept_a"/>
    <property type="match status" value="1"/>
</dbReference>
<keyword evidence="8" id="KW-0399">Innate immunity</keyword>
<dbReference type="SMART" id="SM00457">
    <property type="entry name" value="MACPF"/>
    <property type="match status" value="1"/>
</dbReference>
<dbReference type="InterPro" id="IPR000884">
    <property type="entry name" value="TSP1_rpt"/>
</dbReference>
<dbReference type="Gene3D" id="4.10.400.10">
    <property type="entry name" value="Low-density Lipoprotein Receptor"/>
    <property type="match status" value="1"/>
</dbReference>
<keyword evidence="7" id="KW-1052">Target cell membrane</keyword>
<evidence type="ECO:0000256" key="2">
    <source>
        <dbReference type="ARBA" id="ARBA00004613"/>
    </source>
</evidence>
<evidence type="ECO:0000313" key="23">
    <source>
        <dbReference type="EMBL" id="KAG5845550.1"/>
    </source>
</evidence>
<keyword evidence="5" id="KW-0964">Secreted</keyword>
<dbReference type="Pfam" id="PF01823">
    <property type="entry name" value="MACPF"/>
    <property type="match status" value="1"/>
</dbReference>
<proteinExistence type="inferred from homology"/>
<comment type="caution">
    <text evidence="23">The sequence shown here is derived from an EMBL/GenBank/DDBJ whole genome shotgun (WGS) entry which is preliminary data.</text>
</comment>
<evidence type="ECO:0000256" key="14">
    <source>
        <dbReference type="ARBA" id="ARBA00022875"/>
    </source>
</evidence>
<dbReference type="GO" id="GO:0045087">
    <property type="term" value="P:innate immune response"/>
    <property type="evidence" value="ECO:0007669"/>
    <property type="project" value="UniProtKB-KW"/>
</dbReference>
<evidence type="ECO:0000256" key="21">
    <source>
        <dbReference type="SAM" id="SignalP"/>
    </source>
</evidence>
<dbReference type="PRINTS" id="PR01705">
    <property type="entry name" value="TSP1REPEAT"/>
</dbReference>
<dbReference type="EMBL" id="JAFIRN010000007">
    <property type="protein sequence ID" value="KAG5845550.1"/>
    <property type="molecule type" value="Genomic_DNA"/>
</dbReference>
<comment type="similarity">
    <text evidence="3">Belongs to the complement C6/C7/C8/C9 family.</text>
</comment>
<feature type="domain" description="MACPF" evidence="22">
    <location>
        <begin position="152"/>
        <end position="504"/>
    </location>
</feature>
<dbReference type="Pfam" id="PF21195">
    <property type="entry name" value="EGF_C8A_B_C6"/>
    <property type="match status" value="1"/>
</dbReference>
<keyword evidence="12" id="KW-0204">Cytolysis</keyword>
<dbReference type="GO" id="GO:0005576">
    <property type="term" value="C:extracellular region"/>
    <property type="evidence" value="ECO:0007669"/>
    <property type="project" value="UniProtKB-SubCell"/>
</dbReference>
<dbReference type="PROSITE" id="PS51412">
    <property type="entry name" value="MACPF_2"/>
    <property type="match status" value="1"/>
</dbReference>
<dbReference type="AlphaFoldDB" id="A0A9D3RWC9"/>
<evidence type="ECO:0000256" key="10">
    <source>
        <dbReference type="ARBA" id="ARBA00022729"/>
    </source>
</evidence>
<keyword evidence="13" id="KW-0391">Immunity</keyword>
<evidence type="ECO:0000256" key="11">
    <source>
        <dbReference type="ARBA" id="ARBA00022737"/>
    </source>
</evidence>
<keyword evidence="16" id="KW-0472">Membrane</keyword>
<keyword evidence="24" id="KW-1185">Reference proteome</keyword>
<keyword evidence="6" id="KW-0245">EGF-like domain</keyword>
<feature type="disulfide bond" evidence="20">
    <location>
        <begin position="112"/>
        <end position="124"/>
    </location>
</feature>
<feature type="chain" id="PRO_5039159446" description="MACPF domain-containing protein" evidence="21">
    <location>
        <begin position="25"/>
        <end position="589"/>
    </location>
</feature>
<dbReference type="PROSITE" id="PS50092">
    <property type="entry name" value="TSP1"/>
    <property type="match status" value="2"/>
</dbReference>
<comment type="subcellular location">
    <subcellularLocation>
        <location evidence="2">Secreted</location>
    </subcellularLocation>
    <subcellularLocation>
        <location evidence="1">Target cell membrane</location>
        <topology evidence="1">Multi-pass membrane protein</topology>
    </subcellularLocation>
</comment>
<keyword evidence="14" id="KW-0180">Complement pathway</keyword>
<dbReference type="InterPro" id="IPR002172">
    <property type="entry name" value="LDrepeatLR_classA_rpt"/>
</dbReference>
<name>A0A9D3RWC9_ANGAN</name>
<keyword evidence="9" id="KW-0812">Transmembrane</keyword>
<dbReference type="GO" id="GO:0031640">
    <property type="term" value="P:killing of cells of another organism"/>
    <property type="evidence" value="ECO:0007669"/>
    <property type="project" value="UniProtKB-KW"/>
</dbReference>
<feature type="signal peptide" evidence="21">
    <location>
        <begin position="1"/>
        <end position="24"/>
    </location>
</feature>
<dbReference type="PANTHER" id="PTHR45742">
    <property type="entry name" value="COMPLEMENT COMPONENT C6"/>
    <property type="match status" value="1"/>
</dbReference>
<evidence type="ECO:0000256" key="19">
    <source>
        <dbReference type="ARBA" id="ARBA00023298"/>
    </source>
</evidence>
<gene>
    <name evidence="23" type="ORF">ANANG_G00140350</name>
</gene>
<evidence type="ECO:0000313" key="24">
    <source>
        <dbReference type="Proteomes" id="UP001044222"/>
    </source>
</evidence>
<dbReference type="SUPFAM" id="SSF82895">
    <property type="entry name" value="TSP-1 type 1 repeat"/>
    <property type="match status" value="2"/>
</dbReference>
<reference evidence="23" key="1">
    <citation type="submission" date="2021-01" db="EMBL/GenBank/DDBJ databases">
        <title>A chromosome-scale assembly of European eel, Anguilla anguilla.</title>
        <authorList>
            <person name="Henkel C."/>
            <person name="Jong-Raadsen S.A."/>
            <person name="Dufour S."/>
            <person name="Weltzien F.-A."/>
            <person name="Palstra A.P."/>
            <person name="Pelster B."/>
            <person name="Spaink H.P."/>
            <person name="Van Den Thillart G.E."/>
            <person name="Jansen H."/>
            <person name="Zahm M."/>
            <person name="Klopp C."/>
            <person name="Cedric C."/>
            <person name="Louis A."/>
            <person name="Berthelot C."/>
            <person name="Parey E."/>
            <person name="Roest Crollius H."/>
            <person name="Montfort J."/>
            <person name="Robinson-Rechavi M."/>
            <person name="Bucao C."/>
            <person name="Bouchez O."/>
            <person name="Gislard M."/>
            <person name="Lluch J."/>
            <person name="Milhes M."/>
            <person name="Lampietro C."/>
            <person name="Lopez Roques C."/>
            <person name="Donnadieu C."/>
            <person name="Braasch I."/>
            <person name="Desvignes T."/>
            <person name="Postlethwait J."/>
            <person name="Bobe J."/>
            <person name="Guiguen Y."/>
            <person name="Dirks R."/>
        </authorList>
    </citation>
    <scope>NUCLEOTIDE SEQUENCE</scope>
    <source>
        <strain evidence="23">Tag_6206</strain>
        <tissue evidence="23">Liver</tissue>
    </source>
</reference>
<evidence type="ECO:0000256" key="12">
    <source>
        <dbReference type="ARBA" id="ARBA00022852"/>
    </source>
</evidence>
<evidence type="ECO:0000256" key="1">
    <source>
        <dbReference type="ARBA" id="ARBA00004276"/>
    </source>
</evidence>
<dbReference type="PROSITE" id="PS00279">
    <property type="entry name" value="MACPF_1"/>
    <property type="match status" value="1"/>
</dbReference>
<dbReference type="GO" id="GO:0006958">
    <property type="term" value="P:complement activation, classical pathway"/>
    <property type="evidence" value="ECO:0007669"/>
    <property type="project" value="UniProtKB-KW"/>
</dbReference>
<evidence type="ECO:0000256" key="4">
    <source>
        <dbReference type="ARBA" id="ARBA00022452"/>
    </source>
</evidence>
<dbReference type="PRINTS" id="PR00764">
    <property type="entry name" value="COMPLEMENTC9"/>
</dbReference>
<dbReference type="Proteomes" id="UP001044222">
    <property type="component" value="Chromosome 7"/>
</dbReference>
<keyword evidence="17 20" id="KW-1015">Disulfide bond</keyword>
<organism evidence="23 24">
    <name type="scientific">Anguilla anguilla</name>
    <name type="common">European freshwater eel</name>
    <name type="synonym">Muraena anguilla</name>
    <dbReference type="NCBI Taxonomy" id="7936"/>
    <lineage>
        <taxon>Eukaryota</taxon>
        <taxon>Metazoa</taxon>
        <taxon>Chordata</taxon>
        <taxon>Craniata</taxon>
        <taxon>Vertebrata</taxon>
        <taxon>Euteleostomi</taxon>
        <taxon>Actinopterygii</taxon>
        <taxon>Neopterygii</taxon>
        <taxon>Teleostei</taxon>
        <taxon>Anguilliformes</taxon>
        <taxon>Anguillidae</taxon>
        <taxon>Anguilla</taxon>
    </lineage>
</organism>
<dbReference type="PROSITE" id="PS01209">
    <property type="entry name" value="LDLRA_1"/>
    <property type="match status" value="1"/>
</dbReference>
<evidence type="ECO:0000256" key="18">
    <source>
        <dbReference type="ARBA" id="ARBA00023180"/>
    </source>
</evidence>
<keyword evidence="4" id="KW-1134">Transmembrane beta strand</keyword>
<dbReference type="InterPro" id="IPR036383">
    <property type="entry name" value="TSP1_rpt_sf"/>
</dbReference>
<keyword evidence="19" id="KW-1053">Target membrane</keyword>
<dbReference type="GO" id="GO:0005579">
    <property type="term" value="C:membrane attack complex"/>
    <property type="evidence" value="ECO:0007669"/>
    <property type="project" value="UniProtKB-KW"/>
</dbReference>
<keyword evidence="10 21" id="KW-0732">Signal</keyword>
<keyword evidence="15" id="KW-0473">Membrane attack complex</keyword>
<evidence type="ECO:0000259" key="22">
    <source>
        <dbReference type="PROSITE" id="PS51412"/>
    </source>
</evidence>
<evidence type="ECO:0000256" key="7">
    <source>
        <dbReference type="ARBA" id="ARBA00022537"/>
    </source>
</evidence>
<accession>A0A9D3RWC9</accession>
<dbReference type="InterPro" id="IPR001862">
    <property type="entry name" value="MAC_perforin"/>
</dbReference>
<evidence type="ECO:0000256" key="13">
    <source>
        <dbReference type="ARBA" id="ARBA00022859"/>
    </source>
</evidence>
<dbReference type="InterPro" id="IPR036055">
    <property type="entry name" value="LDL_receptor-like_sf"/>
</dbReference>
<evidence type="ECO:0000256" key="20">
    <source>
        <dbReference type="PROSITE-ProRule" id="PRU00124"/>
    </source>
</evidence>